<comment type="subunit">
    <text evidence="3 12">Oligomeric complex that consists of at least the alpha, beta, beta', gamma, delta, epsilon and zeta subunits.</text>
</comment>
<comment type="function">
    <text evidence="11">The coatomer is a cytosolic protein complex that binds to dilysine motifs and reversibly associates with Golgi non-clathrin-coated vesicles, which further mediate biosynthetic protein transport from the ER, via the Golgi up to the trans Golgi network. Coatomer complex is required for budding from Golgi membranes, and is essential for the retrograde Golgi-to-ER transport of dilysine-tagged proteins. The zeta subunit may be involved in regulating the coat assembly and, hence, the rate of biosynthetic protein transport due to its association-dissociation properties with the coatomer complex.</text>
</comment>
<proteinExistence type="inferred from homology"/>
<dbReference type="InterPro" id="IPR011012">
    <property type="entry name" value="Longin-like_dom_sf"/>
</dbReference>
<name>A0ABQ9YM46_9EUKA</name>
<evidence type="ECO:0000256" key="1">
    <source>
        <dbReference type="ARBA" id="ARBA00004255"/>
    </source>
</evidence>
<evidence type="ECO:0000256" key="5">
    <source>
        <dbReference type="ARBA" id="ARBA00022490"/>
    </source>
</evidence>
<comment type="similarity">
    <text evidence="2 12">Belongs to the adaptor complexes small subunit family.</text>
</comment>
<keyword evidence="10 12" id="KW-0968">Cytoplasmic vesicle</keyword>
<keyword evidence="7 12" id="KW-0653">Protein transport</keyword>
<comment type="caution">
    <text evidence="15">The sequence shown here is derived from an EMBL/GenBank/DDBJ whole genome shotgun (WGS) entry which is preliminary data.</text>
</comment>
<keyword evidence="9 12" id="KW-0472">Membrane</keyword>
<organism evidence="15 16">
    <name type="scientific">Blattamonas nauphoetae</name>
    <dbReference type="NCBI Taxonomy" id="2049346"/>
    <lineage>
        <taxon>Eukaryota</taxon>
        <taxon>Metamonada</taxon>
        <taxon>Preaxostyla</taxon>
        <taxon>Oxymonadida</taxon>
        <taxon>Blattamonas</taxon>
    </lineage>
</organism>
<evidence type="ECO:0000256" key="12">
    <source>
        <dbReference type="RuleBase" id="RU366053"/>
    </source>
</evidence>
<keyword evidence="6 12" id="KW-0931">ER-Golgi transport</keyword>
<keyword evidence="4 12" id="KW-0813">Transport</keyword>
<comment type="subcellular location">
    <subcellularLocation>
        <location evidence="12">Cytoplasm</location>
    </subcellularLocation>
    <subcellularLocation>
        <location evidence="1 12">Golgi apparatus membrane</location>
        <topology evidence="1 12">Peripheral membrane protein</topology>
        <orientation evidence="1 12">Cytoplasmic side</orientation>
    </subcellularLocation>
    <subcellularLocation>
        <location evidence="12">Cytoplasmic vesicle</location>
        <location evidence="12">COPI-coated vesicle membrane</location>
        <topology evidence="12">Peripheral membrane protein</topology>
        <orientation evidence="12">Cytoplasmic side</orientation>
    </subcellularLocation>
</comment>
<evidence type="ECO:0000313" key="15">
    <source>
        <dbReference type="EMBL" id="KAK2964831.1"/>
    </source>
</evidence>
<evidence type="ECO:0000256" key="7">
    <source>
        <dbReference type="ARBA" id="ARBA00022927"/>
    </source>
</evidence>
<dbReference type="Pfam" id="PF01217">
    <property type="entry name" value="Clat_adaptor_s"/>
    <property type="match status" value="1"/>
</dbReference>
<feature type="region of interest" description="Disordered" evidence="13">
    <location>
        <begin position="149"/>
        <end position="168"/>
    </location>
</feature>
<keyword evidence="16" id="KW-1185">Reference proteome</keyword>
<reference evidence="15 16" key="1">
    <citation type="journal article" date="2022" name="bioRxiv">
        <title>Genomics of Preaxostyla Flagellates Illuminates Evolutionary Transitions and the Path Towards Mitochondrial Loss.</title>
        <authorList>
            <person name="Novak L.V.F."/>
            <person name="Treitli S.C."/>
            <person name="Pyrih J."/>
            <person name="Halakuc P."/>
            <person name="Pipaliya S.V."/>
            <person name="Vacek V."/>
            <person name="Brzon O."/>
            <person name="Soukal P."/>
            <person name="Eme L."/>
            <person name="Dacks J.B."/>
            <person name="Karnkowska A."/>
            <person name="Elias M."/>
            <person name="Hampl V."/>
        </authorList>
    </citation>
    <scope>NUCLEOTIDE SEQUENCE [LARGE SCALE GENOMIC DNA]</scope>
    <source>
        <strain evidence="15">NAU3</strain>
        <tissue evidence="15">Gut</tissue>
    </source>
</reference>
<evidence type="ECO:0000313" key="16">
    <source>
        <dbReference type="Proteomes" id="UP001281761"/>
    </source>
</evidence>
<dbReference type="InterPro" id="IPR022775">
    <property type="entry name" value="AP_mu_sigma_su"/>
</dbReference>
<feature type="domain" description="AP complex mu/sigma subunit" evidence="14">
    <location>
        <begin position="7"/>
        <end position="146"/>
    </location>
</feature>
<evidence type="ECO:0000256" key="3">
    <source>
        <dbReference type="ARBA" id="ARBA00011775"/>
    </source>
</evidence>
<evidence type="ECO:0000256" key="8">
    <source>
        <dbReference type="ARBA" id="ARBA00023034"/>
    </source>
</evidence>
<evidence type="ECO:0000259" key="14">
    <source>
        <dbReference type="Pfam" id="PF01217"/>
    </source>
</evidence>
<keyword evidence="5 12" id="KW-0963">Cytoplasm</keyword>
<evidence type="ECO:0000256" key="6">
    <source>
        <dbReference type="ARBA" id="ARBA00022892"/>
    </source>
</evidence>
<dbReference type="SUPFAM" id="SSF64356">
    <property type="entry name" value="SNARE-like"/>
    <property type="match status" value="1"/>
</dbReference>
<sequence length="185" mass="20344">MSEIRTIEGIYLFDSSGKTIYSNYLEGFDKKVTSIVAFENALISRCKNDNKNETSGMFTLGPYIVGYKTQADVTYTLIAHDTENEEIVWDTLIHLVDAVLRTFKNSVSSANLLAHYDLLLLCVDAIIDNGIIFDDDMYSINKRISATSEGMTQPSQSKASDLSSGPGVSSSVMNAAKGFMSKFFG</sequence>
<evidence type="ECO:0000256" key="4">
    <source>
        <dbReference type="ARBA" id="ARBA00022448"/>
    </source>
</evidence>
<dbReference type="Gene3D" id="3.30.450.60">
    <property type="match status" value="1"/>
</dbReference>
<evidence type="ECO:0000256" key="9">
    <source>
        <dbReference type="ARBA" id="ARBA00023136"/>
    </source>
</evidence>
<dbReference type="EMBL" id="JARBJD010000001">
    <property type="protein sequence ID" value="KAK2964831.1"/>
    <property type="molecule type" value="Genomic_DNA"/>
</dbReference>
<evidence type="ECO:0000256" key="11">
    <source>
        <dbReference type="ARBA" id="ARBA00045555"/>
    </source>
</evidence>
<dbReference type="PANTHER" id="PTHR11043:SF0">
    <property type="entry name" value="COATOMER SUBUNIT ZETA"/>
    <property type="match status" value="1"/>
</dbReference>
<evidence type="ECO:0000256" key="13">
    <source>
        <dbReference type="SAM" id="MobiDB-lite"/>
    </source>
</evidence>
<dbReference type="PANTHER" id="PTHR11043">
    <property type="entry name" value="ZETA-COAT PROTEIN"/>
    <property type="match status" value="1"/>
</dbReference>
<keyword evidence="8 12" id="KW-0333">Golgi apparatus</keyword>
<dbReference type="Proteomes" id="UP001281761">
    <property type="component" value="Unassembled WGS sequence"/>
</dbReference>
<accession>A0ABQ9YM46</accession>
<gene>
    <name evidence="15" type="ORF">BLNAU_131</name>
</gene>
<dbReference type="InterPro" id="IPR039652">
    <property type="entry name" value="Coatomer_zeta"/>
</dbReference>
<feature type="compositionally biased region" description="Polar residues" evidence="13">
    <location>
        <begin position="149"/>
        <end position="162"/>
    </location>
</feature>
<evidence type="ECO:0000256" key="10">
    <source>
        <dbReference type="ARBA" id="ARBA00023329"/>
    </source>
</evidence>
<evidence type="ECO:0000256" key="2">
    <source>
        <dbReference type="ARBA" id="ARBA00006972"/>
    </source>
</evidence>
<protein>
    <recommendedName>
        <fullName evidence="12">Coatomer subunit zeta</fullName>
    </recommendedName>
</protein>